<sequence length="33" mass="3446">MGSLLGVIPVRLHSKGGAPAKSSRFEEAHQGVE</sequence>
<reference evidence="1 2" key="1">
    <citation type="journal article" date="2014" name="Genome Announc.">
        <title>Draft Genome Sequence of Brevibacillus panacihumi Strain W25, a Halotolerant Hydrocarbon-Degrading Bacterium.</title>
        <authorList>
            <person name="Wang X."/>
            <person name="Jin D."/>
            <person name="Zhou L."/>
            <person name="Wu L."/>
            <person name="An W."/>
            <person name="Chen Y."/>
            <person name="Zhao L."/>
        </authorList>
    </citation>
    <scope>NUCLEOTIDE SEQUENCE [LARGE SCALE GENOMIC DNA]</scope>
    <source>
        <strain evidence="1 2">W25</strain>
    </source>
</reference>
<dbReference type="STRING" id="1408254.T458_05465"/>
<dbReference type="AlphaFoldDB" id="V6MBN8"/>
<organism evidence="1 2">
    <name type="scientific">Brevibacillus panacihumi W25</name>
    <dbReference type="NCBI Taxonomy" id="1408254"/>
    <lineage>
        <taxon>Bacteria</taxon>
        <taxon>Bacillati</taxon>
        <taxon>Bacillota</taxon>
        <taxon>Bacilli</taxon>
        <taxon>Bacillales</taxon>
        <taxon>Paenibacillaceae</taxon>
        <taxon>Brevibacillus</taxon>
    </lineage>
</organism>
<dbReference type="HOGENOM" id="CLU_3380882_0_0_9"/>
<evidence type="ECO:0000313" key="1">
    <source>
        <dbReference type="EMBL" id="EST55632.1"/>
    </source>
</evidence>
<accession>V6MBN8</accession>
<protein>
    <submittedName>
        <fullName evidence="1">Uncharacterized protein</fullName>
    </submittedName>
</protein>
<proteinExistence type="predicted"/>
<name>V6MBN8_9BACL</name>
<evidence type="ECO:0000313" key="2">
    <source>
        <dbReference type="Proteomes" id="UP000017973"/>
    </source>
</evidence>
<gene>
    <name evidence="1" type="ORF">T458_05465</name>
</gene>
<comment type="caution">
    <text evidence="1">The sequence shown here is derived from an EMBL/GenBank/DDBJ whole genome shotgun (WGS) entry which is preliminary data.</text>
</comment>
<dbReference type="Proteomes" id="UP000017973">
    <property type="component" value="Unassembled WGS sequence"/>
</dbReference>
<keyword evidence="2" id="KW-1185">Reference proteome</keyword>
<dbReference type="EMBL" id="AYJU01000003">
    <property type="protein sequence ID" value="EST55632.1"/>
    <property type="molecule type" value="Genomic_DNA"/>
</dbReference>